<keyword evidence="2" id="KW-0548">Nucleotidyltransferase</keyword>
<comment type="catalytic activity">
    <reaction evidence="6">
        <text>L-threonyl-[protein] + ATP = 3-O-(5'-adenylyl)-L-threonyl-[protein] + diphosphate</text>
        <dbReference type="Rhea" id="RHEA:54292"/>
        <dbReference type="Rhea" id="RHEA-COMP:11060"/>
        <dbReference type="Rhea" id="RHEA-COMP:13847"/>
        <dbReference type="ChEBI" id="CHEBI:30013"/>
        <dbReference type="ChEBI" id="CHEBI:30616"/>
        <dbReference type="ChEBI" id="CHEBI:33019"/>
        <dbReference type="ChEBI" id="CHEBI:138113"/>
        <dbReference type="EC" id="2.7.7.108"/>
    </reaction>
</comment>
<dbReference type="PANTHER" id="PTHR39560">
    <property type="entry name" value="PROTEIN ADENYLYLTRANSFERASE FIC-RELATED"/>
    <property type="match status" value="1"/>
</dbReference>
<comment type="catalytic activity">
    <reaction evidence="7">
        <text>L-tyrosyl-[protein] + ATP = O-(5'-adenylyl)-L-tyrosyl-[protein] + diphosphate</text>
        <dbReference type="Rhea" id="RHEA:54288"/>
        <dbReference type="Rhea" id="RHEA-COMP:10136"/>
        <dbReference type="Rhea" id="RHEA-COMP:13846"/>
        <dbReference type="ChEBI" id="CHEBI:30616"/>
        <dbReference type="ChEBI" id="CHEBI:33019"/>
        <dbReference type="ChEBI" id="CHEBI:46858"/>
        <dbReference type="ChEBI" id="CHEBI:83624"/>
        <dbReference type="EC" id="2.7.7.108"/>
    </reaction>
</comment>
<evidence type="ECO:0000256" key="2">
    <source>
        <dbReference type="ARBA" id="ARBA00022695"/>
    </source>
</evidence>
<protein>
    <recommendedName>
        <fullName evidence="5">protein adenylyltransferase</fullName>
        <ecNumber evidence="5">2.7.7.108</ecNumber>
    </recommendedName>
</protein>
<evidence type="ECO:0000256" key="3">
    <source>
        <dbReference type="ARBA" id="ARBA00022741"/>
    </source>
</evidence>
<keyword evidence="3" id="KW-0547">Nucleotide-binding</keyword>
<dbReference type="Proteomes" id="UP000199473">
    <property type="component" value="Unassembled WGS sequence"/>
</dbReference>
<evidence type="ECO:0000256" key="5">
    <source>
        <dbReference type="ARBA" id="ARBA00034531"/>
    </source>
</evidence>
<dbReference type="EMBL" id="FOSQ01000011">
    <property type="protein sequence ID" value="SFK92826.1"/>
    <property type="molecule type" value="Genomic_DNA"/>
</dbReference>
<dbReference type="PROSITE" id="PS51459">
    <property type="entry name" value="FIDO"/>
    <property type="match status" value="1"/>
</dbReference>
<keyword evidence="1" id="KW-0808">Transferase</keyword>
<sequence length="139" mass="15330">MRHYCAVHRHLFQDVYAWAGKVRRIRTGKDGAWFCYPEHIPGQLTTTFGKLKATGFLRGLAAGAFACAGASFLAELNAIHAFREGNGRTQTLFFAMLAEAAGHPMDLRRLQPDAMLDAMIRSFSGDEAALRKVIEGLMA</sequence>
<dbReference type="InterPro" id="IPR003812">
    <property type="entry name" value="Fido"/>
</dbReference>
<name>A0A1I4DLC1_9PROT</name>
<evidence type="ECO:0000313" key="10">
    <source>
        <dbReference type="Proteomes" id="UP000199473"/>
    </source>
</evidence>
<dbReference type="SUPFAM" id="SSF140931">
    <property type="entry name" value="Fic-like"/>
    <property type="match status" value="1"/>
</dbReference>
<dbReference type="InterPro" id="IPR036597">
    <property type="entry name" value="Fido-like_dom_sf"/>
</dbReference>
<dbReference type="GO" id="GO:0005524">
    <property type="term" value="F:ATP binding"/>
    <property type="evidence" value="ECO:0007669"/>
    <property type="project" value="UniProtKB-KW"/>
</dbReference>
<dbReference type="EC" id="2.7.7.108" evidence="5"/>
<dbReference type="RefSeq" id="WP_217648807.1">
    <property type="nucleotide sequence ID" value="NZ_FOSQ01000011.1"/>
</dbReference>
<dbReference type="Pfam" id="PF02661">
    <property type="entry name" value="Fic"/>
    <property type="match status" value="1"/>
</dbReference>
<evidence type="ECO:0000313" key="9">
    <source>
        <dbReference type="EMBL" id="SFK92826.1"/>
    </source>
</evidence>
<dbReference type="PANTHER" id="PTHR39560:SF1">
    <property type="entry name" value="PROTEIN ADENYLYLTRANSFERASE FIC-RELATED"/>
    <property type="match status" value="1"/>
</dbReference>
<feature type="domain" description="Fido" evidence="8">
    <location>
        <begin position="1"/>
        <end position="139"/>
    </location>
</feature>
<evidence type="ECO:0000256" key="6">
    <source>
        <dbReference type="ARBA" id="ARBA00047939"/>
    </source>
</evidence>
<evidence type="ECO:0000256" key="4">
    <source>
        <dbReference type="ARBA" id="ARBA00022840"/>
    </source>
</evidence>
<evidence type="ECO:0000256" key="1">
    <source>
        <dbReference type="ARBA" id="ARBA00022679"/>
    </source>
</evidence>
<keyword evidence="4" id="KW-0067">ATP-binding</keyword>
<dbReference type="Gene3D" id="1.10.3290.10">
    <property type="entry name" value="Fido-like domain"/>
    <property type="match status" value="1"/>
</dbReference>
<keyword evidence="10" id="KW-1185">Reference proteome</keyword>
<dbReference type="GO" id="GO:0070733">
    <property type="term" value="F:AMPylase activity"/>
    <property type="evidence" value="ECO:0007669"/>
    <property type="project" value="UniProtKB-EC"/>
</dbReference>
<evidence type="ECO:0000256" key="7">
    <source>
        <dbReference type="ARBA" id="ARBA00048696"/>
    </source>
</evidence>
<proteinExistence type="predicted"/>
<reference evidence="9 10" key="1">
    <citation type="submission" date="2016-10" db="EMBL/GenBank/DDBJ databases">
        <authorList>
            <person name="de Groot N.N."/>
        </authorList>
    </citation>
    <scope>NUCLEOTIDE SEQUENCE [LARGE SCALE GENOMIC DNA]</scope>
    <source>
        <strain evidence="9 10">DSM 19981</strain>
    </source>
</reference>
<dbReference type="AlphaFoldDB" id="A0A1I4DLC1"/>
<organism evidence="9 10">
    <name type="scientific">Falsiroseomonas stagni DSM 19981</name>
    <dbReference type="NCBI Taxonomy" id="1123062"/>
    <lineage>
        <taxon>Bacteria</taxon>
        <taxon>Pseudomonadati</taxon>
        <taxon>Pseudomonadota</taxon>
        <taxon>Alphaproteobacteria</taxon>
        <taxon>Acetobacterales</taxon>
        <taxon>Roseomonadaceae</taxon>
        <taxon>Falsiroseomonas</taxon>
    </lineage>
</organism>
<evidence type="ECO:0000259" key="8">
    <source>
        <dbReference type="PROSITE" id="PS51459"/>
    </source>
</evidence>
<dbReference type="GO" id="GO:0051302">
    <property type="term" value="P:regulation of cell division"/>
    <property type="evidence" value="ECO:0007669"/>
    <property type="project" value="TreeGrafter"/>
</dbReference>
<gene>
    <name evidence="9" type="ORF">SAMN02745775_1115</name>
</gene>
<accession>A0A1I4DLC1</accession>
<dbReference type="STRING" id="1123062.SAMN02745775_1115"/>